<accession>A0A7W4VX33</accession>
<proteinExistence type="predicted"/>
<dbReference type="Proteomes" id="UP000589626">
    <property type="component" value="Unassembled WGS sequence"/>
</dbReference>
<dbReference type="Gene3D" id="2.160.20.80">
    <property type="entry name" value="E3 ubiquitin-protein ligase SopA"/>
    <property type="match status" value="1"/>
</dbReference>
<organism evidence="1 2">
    <name type="scientific">Nocardioides soli</name>
    <dbReference type="NCBI Taxonomy" id="1036020"/>
    <lineage>
        <taxon>Bacteria</taxon>
        <taxon>Bacillati</taxon>
        <taxon>Actinomycetota</taxon>
        <taxon>Actinomycetes</taxon>
        <taxon>Propionibacteriales</taxon>
        <taxon>Nocardioidaceae</taxon>
        <taxon>Nocardioides</taxon>
    </lineage>
</organism>
<gene>
    <name evidence="1" type="ORF">FHU40_002715</name>
</gene>
<reference evidence="1 2" key="1">
    <citation type="submission" date="2020-08" db="EMBL/GenBank/DDBJ databases">
        <title>Sequencing the genomes of 1000 actinobacteria strains.</title>
        <authorList>
            <person name="Klenk H.-P."/>
        </authorList>
    </citation>
    <scope>NUCLEOTIDE SEQUENCE [LARGE SCALE GENOMIC DNA]</scope>
    <source>
        <strain evidence="1 2">DSM 105498</strain>
    </source>
</reference>
<dbReference type="AlphaFoldDB" id="A0A7W4VX33"/>
<dbReference type="EMBL" id="JACHWR010000002">
    <property type="protein sequence ID" value="MBB3042897.1"/>
    <property type="molecule type" value="Genomic_DNA"/>
</dbReference>
<dbReference type="SUPFAM" id="SSF141571">
    <property type="entry name" value="Pentapeptide repeat-like"/>
    <property type="match status" value="1"/>
</dbReference>
<dbReference type="RefSeq" id="WP_183592812.1">
    <property type="nucleotide sequence ID" value="NZ_JACHWR010000002.1"/>
</dbReference>
<name>A0A7W4VX33_9ACTN</name>
<keyword evidence="2" id="KW-1185">Reference proteome</keyword>
<protein>
    <submittedName>
        <fullName evidence="1">Uncharacterized protein YjbI with pentapeptide repeats</fullName>
    </submittedName>
</protein>
<evidence type="ECO:0000313" key="2">
    <source>
        <dbReference type="Proteomes" id="UP000589626"/>
    </source>
</evidence>
<dbReference type="InterPro" id="IPR001646">
    <property type="entry name" value="5peptide_repeat"/>
</dbReference>
<sequence>MTAAPRIDALPADLDDADPAELTRNAELETVRFAGLSVDELDLRSARLREVELDQVNLPVVRAARGQWRDVRVSGRLGSVEAYDAQWRSVHFVGCKLSFVNLRGAELLDVAFTGCVVEELDLLDARARRVRLEDTRVGHLSLREGELRDVDLRGAELESIDGVRHLRGVTVSSGQLTLMAPLLAEALGILVED</sequence>
<evidence type="ECO:0000313" key="1">
    <source>
        <dbReference type="EMBL" id="MBB3042897.1"/>
    </source>
</evidence>
<dbReference type="Pfam" id="PF13599">
    <property type="entry name" value="Pentapeptide_4"/>
    <property type="match status" value="1"/>
</dbReference>
<comment type="caution">
    <text evidence="1">The sequence shown here is derived from an EMBL/GenBank/DDBJ whole genome shotgun (WGS) entry which is preliminary data.</text>
</comment>